<accession>A0A7S2V5T6</accession>
<keyword evidence="6" id="KW-0966">Cell projection</keyword>
<evidence type="ECO:0000256" key="6">
    <source>
        <dbReference type="ARBA" id="ARBA00023273"/>
    </source>
</evidence>
<dbReference type="GO" id="GO:0043014">
    <property type="term" value="F:alpha-tubulin binding"/>
    <property type="evidence" value="ECO:0007669"/>
    <property type="project" value="TreeGrafter"/>
</dbReference>
<dbReference type="PANTHER" id="PTHR12086:SF9">
    <property type="entry name" value="EF-HAND DOMAIN-CONTAINING PROTEIN 1"/>
    <property type="match status" value="1"/>
</dbReference>
<feature type="domain" description="DM10" evidence="7">
    <location>
        <begin position="309"/>
        <end position="408"/>
    </location>
</feature>
<evidence type="ECO:0000259" key="7">
    <source>
        <dbReference type="PROSITE" id="PS51336"/>
    </source>
</evidence>
<dbReference type="InterPro" id="IPR011992">
    <property type="entry name" value="EF-hand-dom_pair"/>
</dbReference>
<dbReference type="GO" id="GO:0072686">
    <property type="term" value="C:mitotic spindle"/>
    <property type="evidence" value="ECO:0007669"/>
    <property type="project" value="TreeGrafter"/>
</dbReference>
<feature type="domain" description="DM10" evidence="7">
    <location>
        <begin position="1"/>
        <end position="77"/>
    </location>
</feature>
<dbReference type="GO" id="GO:0005930">
    <property type="term" value="C:axoneme"/>
    <property type="evidence" value="ECO:0007669"/>
    <property type="project" value="TreeGrafter"/>
</dbReference>
<dbReference type="AlphaFoldDB" id="A0A7S2V5T6"/>
<dbReference type="InterPro" id="IPR040193">
    <property type="entry name" value="EFHC1/EFHC2/EFHB"/>
</dbReference>
<dbReference type="InterPro" id="IPR006602">
    <property type="entry name" value="DM10_dom"/>
</dbReference>
<dbReference type="GO" id="GO:0007052">
    <property type="term" value="P:mitotic spindle organization"/>
    <property type="evidence" value="ECO:0007669"/>
    <property type="project" value="TreeGrafter"/>
</dbReference>
<keyword evidence="5" id="KW-0206">Cytoskeleton</keyword>
<dbReference type="PROSITE" id="PS51336">
    <property type="entry name" value="DM10"/>
    <property type="match status" value="3"/>
</dbReference>
<sequence length="495" mass="56713">MLYYYLEDDSIQIVENKQQNSGIPQGTFVKRHQVPKDEDDFYTLDDLHVGQPISIYGRVFHLIDCDPSTKTFLETKMGRPPVVALPYPNDRYEEDRKAFMSRETGCDQSIRHNIKKNPMKVFAEAKLGNTVDNSGREGFLKYERKVLRYNCVWDDRNSLYGDLQEFKLHYFLNDDTIEVLAVYSANCGRDQFPLLLKRARLPRNPQSQGATGTTTLDANEYYHWRDLYVGCEVNVYARKLVVVDADESTRRFYQENGLHLQEALDVERQEGQSYDRQIPPYNGFGSEEDSLASCVGSLVLKPPRKTWGEDRIMRFMSELVSDKPEDQGRSFVLQFFLVDNTIMVREPPKRNSGIIGGNFLARMKFKNQDGTQVTQDQLFVGAELQLSYHKFRLVEADEATYKYMENTPDMYPESDVMTVLRLCYPALVEPASTGALSKAFAEYDSGAGTVDKNSLIRVLQTFGLDISPQALVTIMRGFGQDGTCDYERFIQDLCG</sequence>
<reference evidence="8" key="1">
    <citation type="submission" date="2021-01" db="EMBL/GenBank/DDBJ databases">
        <authorList>
            <person name="Corre E."/>
            <person name="Pelletier E."/>
            <person name="Niang G."/>
            <person name="Scheremetjew M."/>
            <person name="Finn R."/>
            <person name="Kale V."/>
            <person name="Holt S."/>
            <person name="Cochrane G."/>
            <person name="Meng A."/>
            <person name="Brown T."/>
            <person name="Cohen L."/>
        </authorList>
    </citation>
    <scope>NUCLEOTIDE SEQUENCE</scope>
    <source>
        <strain evidence="8">CCMP1661</strain>
    </source>
</reference>
<evidence type="ECO:0000256" key="2">
    <source>
        <dbReference type="ARBA" id="ARBA00004245"/>
    </source>
</evidence>
<evidence type="ECO:0000256" key="3">
    <source>
        <dbReference type="ARBA" id="ARBA00022490"/>
    </source>
</evidence>
<dbReference type="FunFam" id="2.30.29.170:FF:000002">
    <property type="entry name" value="EF-hand domain (C-terminal) containing 1"/>
    <property type="match status" value="1"/>
</dbReference>
<evidence type="ECO:0000256" key="5">
    <source>
        <dbReference type="ARBA" id="ARBA00023212"/>
    </source>
</evidence>
<comment type="subcellular location">
    <subcellularLocation>
        <location evidence="1">Cell projection</location>
        <location evidence="1">Cilium</location>
    </subcellularLocation>
    <subcellularLocation>
        <location evidence="2">Cytoplasm</location>
        <location evidence="2">Cytoskeleton</location>
    </subcellularLocation>
</comment>
<dbReference type="Gene3D" id="2.30.29.170">
    <property type="match status" value="3"/>
</dbReference>
<dbReference type="GO" id="GO:0060285">
    <property type="term" value="P:cilium-dependent cell motility"/>
    <property type="evidence" value="ECO:0007669"/>
    <property type="project" value="TreeGrafter"/>
</dbReference>
<dbReference type="SUPFAM" id="SSF47473">
    <property type="entry name" value="EF-hand"/>
    <property type="match status" value="1"/>
</dbReference>
<dbReference type="Pfam" id="PF06565">
    <property type="entry name" value="DM10_dom"/>
    <property type="match status" value="3"/>
</dbReference>
<proteinExistence type="predicted"/>
<evidence type="ECO:0000256" key="1">
    <source>
        <dbReference type="ARBA" id="ARBA00004138"/>
    </source>
</evidence>
<dbReference type="SMART" id="SM00676">
    <property type="entry name" value="DM10"/>
    <property type="match status" value="3"/>
</dbReference>
<evidence type="ECO:0000256" key="4">
    <source>
        <dbReference type="ARBA" id="ARBA00022737"/>
    </source>
</evidence>
<dbReference type="PANTHER" id="PTHR12086">
    <property type="entry name" value="EF-HAND DOMAIN C-TERMINAL CONTAINING PROTEIN"/>
    <property type="match status" value="1"/>
</dbReference>
<dbReference type="EMBL" id="HBHR01022100">
    <property type="protein sequence ID" value="CAD9873537.1"/>
    <property type="molecule type" value="Transcribed_RNA"/>
</dbReference>
<feature type="domain" description="DM10" evidence="7">
    <location>
        <begin position="143"/>
        <end position="257"/>
    </location>
</feature>
<dbReference type="GO" id="GO:0000281">
    <property type="term" value="P:mitotic cytokinesis"/>
    <property type="evidence" value="ECO:0007669"/>
    <property type="project" value="TreeGrafter"/>
</dbReference>
<evidence type="ECO:0000313" key="8">
    <source>
        <dbReference type="EMBL" id="CAD9873537.1"/>
    </source>
</evidence>
<keyword evidence="3" id="KW-0963">Cytoplasm</keyword>
<protein>
    <recommendedName>
        <fullName evidence="7">DM10 domain-containing protein</fullName>
    </recommendedName>
</protein>
<name>A0A7S2V5T6_9STRA</name>
<keyword evidence="4" id="KW-0677">Repeat</keyword>
<dbReference type="Gene3D" id="1.10.238.10">
    <property type="entry name" value="EF-hand"/>
    <property type="match status" value="1"/>
</dbReference>
<organism evidence="8">
    <name type="scientific">Fibrocapsa japonica</name>
    <dbReference type="NCBI Taxonomy" id="94617"/>
    <lineage>
        <taxon>Eukaryota</taxon>
        <taxon>Sar</taxon>
        <taxon>Stramenopiles</taxon>
        <taxon>Ochrophyta</taxon>
        <taxon>Raphidophyceae</taxon>
        <taxon>Chattonellales</taxon>
        <taxon>Chattonellaceae</taxon>
        <taxon>Fibrocapsa</taxon>
    </lineage>
</organism>
<gene>
    <name evidence="8" type="ORF">FJAP1339_LOCUS11313</name>
</gene>